<proteinExistence type="predicted"/>
<accession>A0A0A9DIR3</accession>
<sequence>MCPTMTKLYSYSNSSESRLQVSFSLPGTCSLLLLDPDPSTSSRPLGCWCHSFRSSSSRHHRPQIELKWL</sequence>
<protein>
    <submittedName>
        <fullName evidence="1">Uncharacterized protein</fullName>
    </submittedName>
</protein>
<reference evidence="1" key="1">
    <citation type="submission" date="2014-09" db="EMBL/GenBank/DDBJ databases">
        <authorList>
            <person name="Magalhaes I.L.F."/>
            <person name="Oliveira U."/>
            <person name="Santos F.R."/>
            <person name="Vidigal T.H.D.A."/>
            <person name="Brescovit A.D."/>
            <person name="Santos A.J."/>
        </authorList>
    </citation>
    <scope>NUCLEOTIDE SEQUENCE</scope>
    <source>
        <tissue evidence="1">Shoot tissue taken approximately 20 cm above the soil surface</tissue>
    </source>
</reference>
<organism evidence="1">
    <name type="scientific">Arundo donax</name>
    <name type="common">Giant reed</name>
    <name type="synonym">Donax arundinaceus</name>
    <dbReference type="NCBI Taxonomy" id="35708"/>
    <lineage>
        <taxon>Eukaryota</taxon>
        <taxon>Viridiplantae</taxon>
        <taxon>Streptophyta</taxon>
        <taxon>Embryophyta</taxon>
        <taxon>Tracheophyta</taxon>
        <taxon>Spermatophyta</taxon>
        <taxon>Magnoliopsida</taxon>
        <taxon>Liliopsida</taxon>
        <taxon>Poales</taxon>
        <taxon>Poaceae</taxon>
        <taxon>PACMAD clade</taxon>
        <taxon>Arundinoideae</taxon>
        <taxon>Arundineae</taxon>
        <taxon>Arundo</taxon>
    </lineage>
</organism>
<dbReference type="EMBL" id="GBRH01214253">
    <property type="protein sequence ID" value="JAD83642.1"/>
    <property type="molecule type" value="Transcribed_RNA"/>
</dbReference>
<dbReference type="AlphaFoldDB" id="A0A0A9DIR3"/>
<evidence type="ECO:0000313" key="1">
    <source>
        <dbReference type="EMBL" id="JAD83642.1"/>
    </source>
</evidence>
<reference evidence="1" key="2">
    <citation type="journal article" date="2015" name="Data Brief">
        <title>Shoot transcriptome of the giant reed, Arundo donax.</title>
        <authorList>
            <person name="Barrero R.A."/>
            <person name="Guerrero F.D."/>
            <person name="Moolhuijzen P."/>
            <person name="Goolsby J.A."/>
            <person name="Tidwell J."/>
            <person name="Bellgard S.E."/>
            <person name="Bellgard M.I."/>
        </authorList>
    </citation>
    <scope>NUCLEOTIDE SEQUENCE</scope>
    <source>
        <tissue evidence="1">Shoot tissue taken approximately 20 cm above the soil surface</tissue>
    </source>
</reference>
<name>A0A0A9DIR3_ARUDO</name>